<dbReference type="EMBL" id="VIKR01000001">
    <property type="protein sequence ID" value="TQV76431.1"/>
    <property type="molecule type" value="Genomic_DNA"/>
</dbReference>
<name>A0A545TH19_9GAMM</name>
<proteinExistence type="predicted"/>
<sequence length="100" mass="12274">MDKNIRNLSFEEGKILRAFFVMDIQTQEEWANIIYEQLRLIKQKKQSHWRMSMNAYELYMSEDNVKISPLFDEYDETQITLSLQQFEYELVNWIRLIKNT</sequence>
<evidence type="ECO:0000313" key="1">
    <source>
        <dbReference type="EMBL" id="TQV76431.1"/>
    </source>
</evidence>
<accession>A0A545TH19</accession>
<dbReference type="OrthoDB" id="8547064at2"/>
<dbReference type="Proteomes" id="UP000317839">
    <property type="component" value="Unassembled WGS sequence"/>
</dbReference>
<comment type="caution">
    <text evidence="1">The sequence shown here is derived from an EMBL/GenBank/DDBJ whole genome shotgun (WGS) entry which is preliminary data.</text>
</comment>
<evidence type="ECO:0000313" key="2">
    <source>
        <dbReference type="Proteomes" id="UP000317839"/>
    </source>
</evidence>
<reference evidence="1 2" key="1">
    <citation type="submission" date="2019-06" db="EMBL/GenBank/DDBJ databases">
        <title>Draft genome of Aliikangiella marina GYP-15.</title>
        <authorList>
            <person name="Wang G."/>
        </authorList>
    </citation>
    <scope>NUCLEOTIDE SEQUENCE [LARGE SCALE GENOMIC DNA]</scope>
    <source>
        <strain evidence="1 2">GYP-15</strain>
    </source>
</reference>
<dbReference type="RefSeq" id="WP_142887792.1">
    <property type="nucleotide sequence ID" value="NZ_VIKR01000001.1"/>
</dbReference>
<organism evidence="1 2">
    <name type="scientific">Aliikangiella marina</name>
    <dbReference type="NCBI Taxonomy" id="1712262"/>
    <lineage>
        <taxon>Bacteria</taxon>
        <taxon>Pseudomonadati</taxon>
        <taxon>Pseudomonadota</taxon>
        <taxon>Gammaproteobacteria</taxon>
        <taxon>Oceanospirillales</taxon>
        <taxon>Pleioneaceae</taxon>
        <taxon>Aliikangiella</taxon>
    </lineage>
</organism>
<dbReference type="AlphaFoldDB" id="A0A545TH19"/>
<gene>
    <name evidence="1" type="ORF">FLL45_00235</name>
</gene>
<protein>
    <submittedName>
        <fullName evidence="1">Uncharacterized protein</fullName>
    </submittedName>
</protein>
<keyword evidence="2" id="KW-1185">Reference proteome</keyword>